<protein>
    <submittedName>
        <fullName evidence="2">Uncharacterized protein</fullName>
    </submittedName>
</protein>
<evidence type="ECO:0000256" key="1">
    <source>
        <dbReference type="SAM" id="SignalP"/>
    </source>
</evidence>
<proteinExistence type="predicted"/>
<accession>A0A2T3L8P8</accession>
<dbReference type="RefSeq" id="WP_107253536.1">
    <property type="nucleotide sequence ID" value="NZ_PYOC01000003.1"/>
</dbReference>
<dbReference type="AlphaFoldDB" id="A0A2T3L8P8"/>
<keyword evidence="3" id="KW-1185">Reference proteome</keyword>
<feature type="chain" id="PRO_5015568731" evidence="1">
    <location>
        <begin position="21"/>
        <end position="169"/>
    </location>
</feature>
<keyword evidence="1" id="KW-0732">Signal</keyword>
<dbReference type="Proteomes" id="UP000241803">
    <property type="component" value="Unassembled WGS sequence"/>
</dbReference>
<feature type="signal peptide" evidence="1">
    <location>
        <begin position="1"/>
        <end position="20"/>
    </location>
</feature>
<comment type="caution">
    <text evidence="2">The sequence shown here is derived from an EMBL/GenBank/DDBJ whole genome shotgun (WGS) entry which is preliminary data.</text>
</comment>
<evidence type="ECO:0000313" key="3">
    <source>
        <dbReference type="Proteomes" id="UP000241803"/>
    </source>
</evidence>
<dbReference type="PROSITE" id="PS51257">
    <property type="entry name" value="PROKAR_LIPOPROTEIN"/>
    <property type="match status" value="1"/>
</dbReference>
<dbReference type="EMBL" id="PYOC01000003">
    <property type="protein sequence ID" value="PSV47350.1"/>
    <property type="molecule type" value="Genomic_DNA"/>
</dbReference>
<sequence length="169" mass="18765">MKKTIVLTLLSTFAMFGCEAINMTRAASLMLDYNLLASGASVFNSQDGSQYLIPPAHDSNKDLMLVCYTNSGLFSDTEEQPLRDAANEWLSQNKDGMVATASKNRSGVWESRTCYEFQYENKELMAQISRASGAYIHDYETKTEKEQPIGAYLDEETGDVVIVGETNSN</sequence>
<evidence type="ECO:0000313" key="2">
    <source>
        <dbReference type="EMBL" id="PSV47350.1"/>
    </source>
</evidence>
<reference evidence="2 3" key="1">
    <citation type="submission" date="2018-03" db="EMBL/GenBank/DDBJ databases">
        <title>Whole genome sequencing of Histamine producing bacteria.</title>
        <authorList>
            <person name="Butler K."/>
        </authorList>
    </citation>
    <scope>NUCLEOTIDE SEQUENCE [LARGE SCALE GENOMIC DNA]</scope>
    <source>
        <strain evidence="2 3">ATCC 19614</strain>
    </source>
</reference>
<name>A0A2T3L8P8_9GAMM</name>
<organism evidence="2 3">
    <name type="scientific">Photobacterium indicum</name>
    <dbReference type="NCBI Taxonomy" id="81447"/>
    <lineage>
        <taxon>Bacteria</taxon>
        <taxon>Pseudomonadati</taxon>
        <taxon>Pseudomonadota</taxon>
        <taxon>Gammaproteobacteria</taxon>
        <taxon>Vibrionales</taxon>
        <taxon>Vibrionaceae</taxon>
        <taxon>Photobacterium</taxon>
    </lineage>
</organism>
<gene>
    <name evidence="2" type="ORF">C9J47_10755</name>
</gene>